<gene>
    <name evidence="1" type="ORF">DW072_06090</name>
</gene>
<organism evidence="1 2">
    <name type="scientific">Bifidobacterium adolescentis</name>
    <dbReference type="NCBI Taxonomy" id="1680"/>
    <lineage>
        <taxon>Bacteria</taxon>
        <taxon>Bacillati</taxon>
        <taxon>Actinomycetota</taxon>
        <taxon>Actinomycetes</taxon>
        <taxon>Bifidobacteriales</taxon>
        <taxon>Bifidobacteriaceae</taxon>
        <taxon>Bifidobacterium</taxon>
    </lineage>
</organism>
<dbReference type="Proteomes" id="UP000285262">
    <property type="component" value="Unassembled WGS sequence"/>
</dbReference>
<protein>
    <submittedName>
        <fullName evidence="1">Uncharacterized protein</fullName>
    </submittedName>
</protein>
<reference evidence="1 2" key="1">
    <citation type="submission" date="2018-08" db="EMBL/GenBank/DDBJ databases">
        <title>A genome reference for cultivated species of the human gut microbiota.</title>
        <authorList>
            <person name="Zou Y."/>
            <person name="Xue W."/>
            <person name="Luo G."/>
        </authorList>
    </citation>
    <scope>NUCLEOTIDE SEQUENCE [LARGE SCALE GENOMIC DNA]</scope>
    <source>
        <strain evidence="1 2">AF45-19</strain>
    </source>
</reference>
<proteinExistence type="predicted"/>
<sequence>MGPRPFMRRLTPIGFGDLDQYGGVSGDVGFWFDDRGPLLWLRTIEGIWLVADMEAPYWWTLDVNNMPAVNLAHLHAVTLAEAQALFDTVEAGEPNSMDTYSGIAGTFGE</sequence>
<comment type="caution">
    <text evidence="1">The sequence shown here is derived from an EMBL/GenBank/DDBJ whole genome shotgun (WGS) entry which is preliminary data.</text>
</comment>
<dbReference type="EMBL" id="QRNG01000008">
    <property type="protein sequence ID" value="RHK25814.1"/>
    <property type="molecule type" value="Genomic_DNA"/>
</dbReference>
<accession>A0A415FSF2</accession>
<evidence type="ECO:0000313" key="2">
    <source>
        <dbReference type="Proteomes" id="UP000285262"/>
    </source>
</evidence>
<dbReference type="AlphaFoldDB" id="A0A415FSF2"/>
<name>A0A415FSF2_BIFAD</name>
<evidence type="ECO:0000313" key="1">
    <source>
        <dbReference type="EMBL" id="RHK25814.1"/>
    </source>
</evidence>